<gene>
    <name evidence="14" type="primary">SLK</name>
</gene>
<feature type="compositionally biased region" description="Acidic residues" evidence="11">
    <location>
        <begin position="263"/>
        <end position="279"/>
    </location>
</feature>
<evidence type="ECO:0000256" key="3">
    <source>
        <dbReference type="ARBA" id="ARBA00022527"/>
    </source>
</evidence>
<comment type="catalytic activity">
    <reaction evidence="7">
        <text>L-threonyl-[protein] + ATP = O-phospho-L-threonyl-[protein] + ADP + H(+)</text>
        <dbReference type="Rhea" id="RHEA:46608"/>
        <dbReference type="Rhea" id="RHEA-COMP:11060"/>
        <dbReference type="Rhea" id="RHEA-COMP:11605"/>
        <dbReference type="ChEBI" id="CHEBI:15378"/>
        <dbReference type="ChEBI" id="CHEBI:30013"/>
        <dbReference type="ChEBI" id="CHEBI:30616"/>
        <dbReference type="ChEBI" id="CHEBI:61977"/>
        <dbReference type="ChEBI" id="CHEBI:456216"/>
        <dbReference type="EC" id="2.7.11.1"/>
    </reaction>
</comment>
<keyword evidence="15" id="KW-1185">Reference proteome</keyword>
<evidence type="ECO:0000256" key="7">
    <source>
        <dbReference type="ARBA" id="ARBA00047899"/>
    </source>
</evidence>
<evidence type="ECO:0000256" key="2">
    <source>
        <dbReference type="ARBA" id="ARBA00012513"/>
    </source>
</evidence>
<dbReference type="GO" id="GO:0005524">
    <property type="term" value="F:ATP binding"/>
    <property type="evidence" value="ECO:0007669"/>
    <property type="project" value="UniProtKB-UniRule"/>
</dbReference>
<dbReference type="GeneTree" id="ENSGT00940000156184"/>
<dbReference type="PROSITE" id="PS50011">
    <property type="entry name" value="PROTEIN_KINASE_DOM"/>
    <property type="match status" value="1"/>
</dbReference>
<sequence length="965" mass="112887">MSFFNFRKIFKLGSEKRKKQYEHVRRDENPEEIWDIIGELGDGAFGKVFKAQNKQTGVLAAAKVIDTKTEEELEDYMVEIEILASCDHPNIVKLLDAFYYESKLWILIEFCAGGAVDAIMLADFGVSARNTKTLQRRDSFIGTPYWMAPEVVMCETSKDRPYDYKADIWSLGVTLIELAQIEPPNHEMNPMRVLLKIAKSDPPTLMQPSRWSPEFNDFLKRCLDKNVDSRWSATQLLQHSFVSSVTDNKPLRELIAEAKAEVTEEIEEHKEDEEEEETEAPLGHKRAPSDASVASSEDEKIPLSPSILESVPEKGEPILPMSTPTEVPLGQVLDTSFVEEPDAPAPEECSEEASNTPAQDEEVEQKPEEKMLVVERDVSKPEPETEPEVPVKEIHQLEIAEDEKEVDTAELPANEEATTESTEVTEAPQAPQDEKMVAVEESNPPAGEEDEENSYKHLKVILTLPEQDNTAPKEENRENPTDEDKINTEDEKKDKATDDKERDSDSGRGSVADNSSVDLNLSISSFLFLMKHLMCIYINSSFQDTKRQKKTLKKTRTFIVDGVEVSVTTSKIITDNDAKNEEMRFLRRQELRELRLLQKEEQRAQQQLSNKLQQQKEQIYRRFEQETTSKKRQYDQEVENLERQQKQTIERLEQEHTNRLRDEAKRIKAEQDKELSKYQNMLKNRKKEEQEFLQKQQQDLDSALKKIIQQHKHELATIERDCLNHKQQLLRAREAAMWELEERHLQEKHQLFKQQLKDQYFMQRHQLLKRHEKEMEQMQRYNQRLIEEMKNKQTQERTRLPKIQRSEAKTRMAMFKKSLRITGAAITPEQEREKVKQFAAQEEKRQKNERLHQHQKHENQMRDLQLQCDANIRELQQLQNEKCHLLIEHETQKLKELDEEHSLELKEWREKLRPRKKALEEEFARKLQEQEVFFKMSGESECLNPSSQSRISKFYPIPSVHSTGF</sequence>
<accession>A0A7N6A8W9</accession>
<dbReference type="Proteomes" id="UP000265040">
    <property type="component" value="Chromosome 1"/>
</dbReference>
<evidence type="ECO:0000256" key="11">
    <source>
        <dbReference type="SAM" id="MobiDB-lite"/>
    </source>
</evidence>
<dbReference type="Ensembl" id="ENSATET00000061612.2">
    <property type="protein sequence ID" value="ENSATEP00000044813.1"/>
    <property type="gene ID" value="ENSATEG00000001585.3"/>
</dbReference>
<keyword evidence="9" id="KW-0547">Nucleotide-binding</keyword>
<dbReference type="InterPro" id="IPR051585">
    <property type="entry name" value="STE20_Ser/Thr_Kinases"/>
</dbReference>
<dbReference type="InterPro" id="IPR017441">
    <property type="entry name" value="Protein_kinase_ATP_BS"/>
</dbReference>
<evidence type="ECO:0000313" key="14">
    <source>
        <dbReference type="Ensembl" id="ENSATEP00000044813.1"/>
    </source>
</evidence>
<dbReference type="SUPFAM" id="SSF56112">
    <property type="entry name" value="Protein kinase-like (PK-like)"/>
    <property type="match status" value="1"/>
</dbReference>
<dbReference type="InterPro" id="IPR011009">
    <property type="entry name" value="Kinase-like_dom_sf"/>
</dbReference>
<dbReference type="Pfam" id="PF00069">
    <property type="entry name" value="Pkinase"/>
    <property type="match status" value="2"/>
</dbReference>
<dbReference type="PANTHER" id="PTHR46538">
    <property type="entry name" value="PROTEIN KINASE DOMAIN-CONTAINING PROTEIN"/>
    <property type="match status" value="1"/>
</dbReference>
<reference evidence="14" key="3">
    <citation type="submission" date="2025-09" db="UniProtKB">
        <authorList>
            <consortium name="Ensembl"/>
        </authorList>
    </citation>
    <scope>IDENTIFICATION</scope>
</reference>
<evidence type="ECO:0000256" key="4">
    <source>
        <dbReference type="ARBA" id="ARBA00022553"/>
    </source>
</evidence>
<feature type="compositionally biased region" description="Low complexity" evidence="11">
    <location>
        <begin position="414"/>
        <end position="427"/>
    </location>
</feature>
<dbReference type="PROSITE" id="PS00107">
    <property type="entry name" value="PROTEIN_KINASE_ATP"/>
    <property type="match status" value="1"/>
</dbReference>
<feature type="compositionally biased region" description="Basic and acidic residues" evidence="11">
    <location>
        <begin position="471"/>
        <end position="506"/>
    </location>
</feature>
<evidence type="ECO:0000313" key="15">
    <source>
        <dbReference type="Proteomes" id="UP000265040"/>
    </source>
</evidence>
<evidence type="ECO:0000256" key="1">
    <source>
        <dbReference type="ARBA" id="ARBA00008874"/>
    </source>
</evidence>
<dbReference type="Pfam" id="PF12474">
    <property type="entry name" value="PKK"/>
    <property type="match status" value="2"/>
</dbReference>
<dbReference type="InterPro" id="IPR022165">
    <property type="entry name" value="PKK"/>
</dbReference>
<reference evidence="14" key="1">
    <citation type="submission" date="2021-04" db="EMBL/GenBank/DDBJ databases">
        <authorList>
            <consortium name="Wellcome Sanger Institute Data Sharing"/>
        </authorList>
    </citation>
    <scope>NUCLEOTIDE SEQUENCE [LARGE SCALE GENOMIC DNA]</scope>
</reference>
<dbReference type="AlphaFoldDB" id="A0A7N6A8W9"/>
<keyword evidence="6" id="KW-0418">Kinase</keyword>
<feature type="region of interest" description="Disordered" evidence="11">
    <location>
        <begin position="262"/>
        <end position="515"/>
    </location>
</feature>
<comment type="catalytic activity">
    <reaction evidence="8">
        <text>L-seryl-[protein] + ATP = O-phospho-L-seryl-[protein] + ADP + H(+)</text>
        <dbReference type="Rhea" id="RHEA:17989"/>
        <dbReference type="Rhea" id="RHEA-COMP:9863"/>
        <dbReference type="Rhea" id="RHEA-COMP:11604"/>
        <dbReference type="ChEBI" id="CHEBI:15378"/>
        <dbReference type="ChEBI" id="CHEBI:29999"/>
        <dbReference type="ChEBI" id="CHEBI:30616"/>
        <dbReference type="ChEBI" id="CHEBI:83421"/>
        <dbReference type="ChEBI" id="CHEBI:456216"/>
        <dbReference type="EC" id="2.7.11.1"/>
    </reaction>
</comment>
<comment type="similarity">
    <text evidence="1">Belongs to the protein kinase superfamily. STE Ser/Thr protein kinase family. STE20 subfamily.</text>
</comment>
<dbReference type="EC" id="2.7.11.1" evidence="2"/>
<keyword evidence="4" id="KW-0597">Phosphoprotein</keyword>
<evidence type="ECO:0000259" key="12">
    <source>
        <dbReference type="PROSITE" id="PS50011"/>
    </source>
</evidence>
<evidence type="ECO:0000256" key="6">
    <source>
        <dbReference type="ARBA" id="ARBA00022777"/>
    </source>
</evidence>
<evidence type="ECO:0000259" key="13">
    <source>
        <dbReference type="PROSITE" id="PS50151"/>
    </source>
</evidence>
<dbReference type="PANTHER" id="PTHR46538:SF1">
    <property type="entry name" value="NON-SPECIFIC SERINE_THREONINE PROTEIN KINASE"/>
    <property type="match status" value="1"/>
</dbReference>
<evidence type="ECO:0000256" key="8">
    <source>
        <dbReference type="ARBA" id="ARBA00048679"/>
    </source>
</evidence>
<dbReference type="GO" id="GO:0004674">
    <property type="term" value="F:protein serine/threonine kinase activity"/>
    <property type="evidence" value="ECO:0007669"/>
    <property type="project" value="UniProtKB-KW"/>
</dbReference>
<evidence type="ECO:0000256" key="5">
    <source>
        <dbReference type="ARBA" id="ARBA00022679"/>
    </source>
</evidence>
<feature type="binding site" evidence="9">
    <location>
        <position position="63"/>
    </location>
    <ligand>
        <name>ATP</name>
        <dbReference type="ChEBI" id="CHEBI:30616"/>
    </ligand>
</feature>
<dbReference type="PROSITE" id="PS50151">
    <property type="entry name" value="UVR"/>
    <property type="match status" value="1"/>
</dbReference>
<keyword evidence="3" id="KW-0723">Serine/threonine-protein kinase</keyword>
<evidence type="ECO:0000256" key="10">
    <source>
        <dbReference type="SAM" id="Coils"/>
    </source>
</evidence>
<keyword evidence="9" id="KW-0067">ATP-binding</keyword>
<dbReference type="Gene3D" id="1.10.510.10">
    <property type="entry name" value="Transferase(Phosphotransferase) domain 1"/>
    <property type="match status" value="1"/>
</dbReference>
<dbReference type="FunFam" id="3.30.200.20:FF:000120">
    <property type="entry name" value="STE20-like serine/threonine-protein kinase"/>
    <property type="match status" value="1"/>
</dbReference>
<dbReference type="OrthoDB" id="10027016at2759"/>
<dbReference type="Gene3D" id="3.30.200.20">
    <property type="entry name" value="Phosphorylase Kinase, domain 1"/>
    <property type="match status" value="1"/>
</dbReference>
<proteinExistence type="inferred from homology"/>
<dbReference type="InterPro" id="IPR000719">
    <property type="entry name" value="Prot_kinase_dom"/>
</dbReference>
<feature type="region of interest" description="Disordered" evidence="11">
    <location>
        <begin position="830"/>
        <end position="858"/>
    </location>
</feature>
<feature type="coiled-coil region" evidence="10">
    <location>
        <begin position="764"/>
        <end position="798"/>
    </location>
</feature>
<feature type="compositionally biased region" description="Basic and acidic residues" evidence="11">
    <location>
        <begin position="364"/>
        <end position="398"/>
    </location>
</feature>
<keyword evidence="5" id="KW-0808">Transferase</keyword>
<feature type="coiled-coil region" evidence="10">
    <location>
        <begin position="587"/>
        <end position="728"/>
    </location>
</feature>
<keyword evidence="10" id="KW-0175">Coiled coil</keyword>
<organism evidence="14 15">
    <name type="scientific">Anabas testudineus</name>
    <name type="common">Climbing perch</name>
    <name type="synonym">Anthias testudineus</name>
    <dbReference type="NCBI Taxonomy" id="64144"/>
    <lineage>
        <taxon>Eukaryota</taxon>
        <taxon>Metazoa</taxon>
        <taxon>Chordata</taxon>
        <taxon>Craniata</taxon>
        <taxon>Vertebrata</taxon>
        <taxon>Euteleostomi</taxon>
        <taxon>Actinopterygii</taxon>
        <taxon>Neopterygii</taxon>
        <taxon>Teleostei</taxon>
        <taxon>Neoteleostei</taxon>
        <taxon>Acanthomorphata</taxon>
        <taxon>Anabantaria</taxon>
        <taxon>Anabantiformes</taxon>
        <taxon>Anabantoidei</taxon>
        <taxon>Anabantidae</taxon>
        <taxon>Anabas</taxon>
    </lineage>
</organism>
<feature type="domain" description="Protein kinase" evidence="12">
    <location>
        <begin position="34"/>
        <end position="242"/>
    </location>
</feature>
<feature type="domain" description="UVR" evidence="13">
    <location>
        <begin position="635"/>
        <end position="670"/>
    </location>
</feature>
<name>A0A7N6A8W9_ANATE</name>
<evidence type="ECO:0000256" key="9">
    <source>
        <dbReference type="PROSITE-ProRule" id="PRU10141"/>
    </source>
</evidence>
<dbReference type="InterPro" id="IPR001943">
    <property type="entry name" value="UVR_dom"/>
</dbReference>
<protein>
    <recommendedName>
        <fullName evidence="2">non-specific serine/threonine protein kinase</fullName>
        <ecNumber evidence="2">2.7.11.1</ecNumber>
    </recommendedName>
</protein>
<reference evidence="14" key="2">
    <citation type="submission" date="2025-08" db="UniProtKB">
        <authorList>
            <consortium name="Ensembl"/>
        </authorList>
    </citation>
    <scope>IDENTIFICATION</scope>
</reference>